<feature type="compositionally biased region" description="Basic and acidic residues" evidence="1">
    <location>
        <begin position="27"/>
        <end position="50"/>
    </location>
</feature>
<protein>
    <recommendedName>
        <fullName evidence="5">Secreted protein</fullName>
    </recommendedName>
</protein>
<evidence type="ECO:0000256" key="1">
    <source>
        <dbReference type="SAM" id="MobiDB-lite"/>
    </source>
</evidence>
<feature type="region of interest" description="Disordered" evidence="1">
    <location>
        <begin position="26"/>
        <end position="66"/>
    </location>
</feature>
<dbReference type="Proteomes" id="UP001500466">
    <property type="component" value="Unassembled WGS sequence"/>
</dbReference>
<dbReference type="EMBL" id="BAABHS010000010">
    <property type="protein sequence ID" value="GAA4964761.1"/>
    <property type="molecule type" value="Genomic_DNA"/>
</dbReference>
<dbReference type="RefSeq" id="WP_345676062.1">
    <property type="nucleotide sequence ID" value="NZ_BAABHS010000010.1"/>
</dbReference>
<evidence type="ECO:0000313" key="3">
    <source>
        <dbReference type="EMBL" id="GAA4964761.1"/>
    </source>
</evidence>
<sequence length="94" mass="9532">MTTTILALASLAAPFLLGVLAATGHTADSRDGRDWHPHTPADTGRGRNDDDGGGGEGARANGNEGVARVLHYRAAAGSAASARHSAEESSRRAA</sequence>
<evidence type="ECO:0000256" key="2">
    <source>
        <dbReference type="SAM" id="SignalP"/>
    </source>
</evidence>
<evidence type="ECO:0000313" key="4">
    <source>
        <dbReference type="Proteomes" id="UP001500466"/>
    </source>
</evidence>
<keyword evidence="4" id="KW-1185">Reference proteome</keyword>
<accession>A0ABP9H9F9</accession>
<feature type="chain" id="PRO_5045197448" description="Secreted protein" evidence="2">
    <location>
        <begin position="22"/>
        <end position="94"/>
    </location>
</feature>
<reference evidence="4" key="1">
    <citation type="journal article" date="2019" name="Int. J. Syst. Evol. Microbiol.">
        <title>The Global Catalogue of Microorganisms (GCM) 10K type strain sequencing project: providing services to taxonomists for standard genome sequencing and annotation.</title>
        <authorList>
            <consortium name="The Broad Institute Genomics Platform"/>
            <consortium name="The Broad Institute Genome Sequencing Center for Infectious Disease"/>
            <person name="Wu L."/>
            <person name="Ma J."/>
        </authorList>
    </citation>
    <scope>NUCLEOTIDE SEQUENCE [LARGE SCALE GENOMIC DNA]</scope>
    <source>
        <strain evidence="4">JCM 17986</strain>
    </source>
</reference>
<gene>
    <name evidence="3" type="ORF">GCM10023205_31130</name>
</gene>
<keyword evidence="2" id="KW-0732">Signal</keyword>
<name>A0ABP9H9F9_9ACTN</name>
<evidence type="ECO:0008006" key="5">
    <source>
        <dbReference type="Google" id="ProtNLM"/>
    </source>
</evidence>
<proteinExistence type="predicted"/>
<feature type="signal peptide" evidence="2">
    <location>
        <begin position="1"/>
        <end position="21"/>
    </location>
</feature>
<organism evidence="3 4">
    <name type="scientific">Yinghuangia aomiensis</name>
    <dbReference type="NCBI Taxonomy" id="676205"/>
    <lineage>
        <taxon>Bacteria</taxon>
        <taxon>Bacillati</taxon>
        <taxon>Actinomycetota</taxon>
        <taxon>Actinomycetes</taxon>
        <taxon>Kitasatosporales</taxon>
        <taxon>Streptomycetaceae</taxon>
        <taxon>Yinghuangia</taxon>
    </lineage>
</organism>
<comment type="caution">
    <text evidence="3">The sequence shown here is derived from an EMBL/GenBank/DDBJ whole genome shotgun (WGS) entry which is preliminary data.</text>
</comment>